<protein>
    <recommendedName>
        <fullName evidence="4">Carboxylesterase</fullName>
    </recommendedName>
</protein>
<sequence>MGLIADVLRGLFGRERNVVAETLEVFRENAEAGAIRDHASRADALAQFAAEFARSQAGHGPVSLFDRWMDGVNRLPRPLLALSTLALLGSAMVDPLWFAARMQGLALVPEPLWWLLGVIVSFYFGARQQLKSQGFQREIAASLAQAPAVAANVSRINDLRASGPDAPVMSDPSEGDHAQGITINKKRENPALAEWLKLSKVGK</sequence>
<keyword evidence="1" id="KW-0472">Membrane</keyword>
<evidence type="ECO:0000313" key="2">
    <source>
        <dbReference type="EMBL" id="APG47125.1"/>
    </source>
</evidence>
<dbReference type="Proteomes" id="UP000183859">
    <property type="component" value="Chromosome"/>
</dbReference>
<gene>
    <name evidence="2" type="ORF">PhaeoP97_01710</name>
</gene>
<dbReference type="RefSeq" id="WP_072504706.1">
    <property type="nucleotide sequence ID" value="NZ_CP016364.1"/>
</dbReference>
<dbReference type="Pfam" id="PF11351">
    <property type="entry name" value="GTA_holin_3TM"/>
    <property type="match status" value="1"/>
</dbReference>
<feature type="transmembrane region" description="Helical" evidence="1">
    <location>
        <begin position="79"/>
        <end position="100"/>
    </location>
</feature>
<dbReference type="InterPro" id="IPR021497">
    <property type="entry name" value="GTA_holin_3TM"/>
</dbReference>
<name>A0A1L3I4R2_9RHOB</name>
<organism evidence="2 3">
    <name type="scientific">Phaeobacter porticola</name>
    <dbReference type="NCBI Taxonomy" id="1844006"/>
    <lineage>
        <taxon>Bacteria</taxon>
        <taxon>Pseudomonadati</taxon>
        <taxon>Pseudomonadota</taxon>
        <taxon>Alphaproteobacteria</taxon>
        <taxon>Rhodobacterales</taxon>
        <taxon>Roseobacteraceae</taxon>
        <taxon>Phaeobacter</taxon>
    </lineage>
</organism>
<keyword evidence="1" id="KW-1133">Transmembrane helix</keyword>
<accession>A0A1L3I4R2</accession>
<dbReference type="EMBL" id="CP016364">
    <property type="protein sequence ID" value="APG47125.1"/>
    <property type="molecule type" value="Genomic_DNA"/>
</dbReference>
<evidence type="ECO:0000313" key="3">
    <source>
        <dbReference type="Proteomes" id="UP000183859"/>
    </source>
</evidence>
<reference evidence="3" key="1">
    <citation type="submission" date="2016-07" db="EMBL/GenBank/DDBJ databases">
        <title>Phaeobacter portensis sp. nov., a tropodithietic acid producing bacterium isolated from a German harbor.</title>
        <authorList>
            <person name="Freese H.M."/>
            <person name="Bunk B."/>
            <person name="Breider S."/>
            <person name="Brinkhoff T."/>
        </authorList>
    </citation>
    <scope>NUCLEOTIDE SEQUENCE [LARGE SCALE GENOMIC DNA]</scope>
    <source>
        <strain evidence="3">P97</strain>
    </source>
</reference>
<dbReference type="OrthoDB" id="7355053at2"/>
<evidence type="ECO:0000256" key="1">
    <source>
        <dbReference type="SAM" id="Phobius"/>
    </source>
</evidence>
<keyword evidence="3" id="KW-1185">Reference proteome</keyword>
<keyword evidence="1" id="KW-0812">Transmembrane</keyword>
<dbReference type="AlphaFoldDB" id="A0A1L3I4R2"/>
<dbReference type="STRING" id="1844006.PhaeoP97_01710"/>
<evidence type="ECO:0008006" key="4">
    <source>
        <dbReference type="Google" id="ProtNLM"/>
    </source>
</evidence>
<dbReference type="KEGG" id="php:PhaeoP97_01710"/>
<feature type="transmembrane region" description="Helical" evidence="1">
    <location>
        <begin position="112"/>
        <end position="130"/>
    </location>
</feature>
<proteinExistence type="predicted"/>